<dbReference type="PANTHER" id="PTHR13710">
    <property type="entry name" value="DNA HELICASE RECQ FAMILY MEMBER"/>
    <property type="match status" value="1"/>
</dbReference>
<feature type="region of interest" description="Disordered" evidence="6">
    <location>
        <begin position="391"/>
        <end position="415"/>
    </location>
</feature>
<dbReference type="Gene3D" id="3.40.50.300">
    <property type="entry name" value="P-loop containing nucleotide triphosphate hydrolases"/>
    <property type="match status" value="2"/>
</dbReference>
<protein>
    <recommendedName>
        <fullName evidence="5">DNA 3'-5' helicase</fullName>
        <ecNumber evidence="5">5.6.2.4</ecNumber>
    </recommendedName>
</protein>
<evidence type="ECO:0000256" key="1">
    <source>
        <dbReference type="ARBA" id="ARBA00005446"/>
    </source>
</evidence>
<reference evidence="9" key="1">
    <citation type="submission" date="2023-03" db="EMBL/GenBank/DDBJ databases">
        <title>Massive genome expansion in bonnet fungi (Mycena s.s.) driven by repeated elements and novel gene families across ecological guilds.</title>
        <authorList>
            <consortium name="Lawrence Berkeley National Laboratory"/>
            <person name="Harder C.B."/>
            <person name="Miyauchi S."/>
            <person name="Viragh M."/>
            <person name="Kuo A."/>
            <person name="Thoen E."/>
            <person name="Andreopoulos B."/>
            <person name="Lu D."/>
            <person name="Skrede I."/>
            <person name="Drula E."/>
            <person name="Henrissat B."/>
            <person name="Morin E."/>
            <person name="Kohler A."/>
            <person name="Barry K."/>
            <person name="LaButti K."/>
            <person name="Morin E."/>
            <person name="Salamov A."/>
            <person name="Lipzen A."/>
            <person name="Mereny Z."/>
            <person name="Hegedus B."/>
            <person name="Baldrian P."/>
            <person name="Stursova M."/>
            <person name="Weitz H."/>
            <person name="Taylor A."/>
            <person name="Grigoriev I.V."/>
            <person name="Nagy L.G."/>
            <person name="Martin F."/>
            <person name="Kauserud H."/>
        </authorList>
    </citation>
    <scope>NUCLEOTIDE SEQUENCE</scope>
    <source>
        <strain evidence="9">CBHHK188m</strain>
    </source>
</reference>
<keyword evidence="10" id="KW-1185">Reference proteome</keyword>
<dbReference type="PROSITE" id="PS51192">
    <property type="entry name" value="HELICASE_ATP_BIND_1"/>
    <property type="match status" value="1"/>
</dbReference>
<feature type="compositionally biased region" description="Basic and acidic residues" evidence="6">
    <location>
        <begin position="621"/>
        <end position="640"/>
    </location>
</feature>
<evidence type="ECO:0000256" key="2">
    <source>
        <dbReference type="ARBA" id="ARBA00022741"/>
    </source>
</evidence>
<dbReference type="GO" id="GO:0005694">
    <property type="term" value="C:chromosome"/>
    <property type="evidence" value="ECO:0007669"/>
    <property type="project" value="TreeGrafter"/>
</dbReference>
<keyword evidence="3" id="KW-0067">ATP-binding</keyword>
<evidence type="ECO:0000259" key="8">
    <source>
        <dbReference type="PROSITE" id="PS51194"/>
    </source>
</evidence>
<gene>
    <name evidence="9" type="ORF">DFH07DRAFT_749011</name>
</gene>
<evidence type="ECO:0000256" key="5">
    <source>
        <dbReference type="ARBA" id="ARBA00034808"/>
    </source>
</evidence>
<evidence type="ECO:0000313" key="9">
    <source>
        <dbReference type="EMBL" id="KAJ7745181.1"/>
    </source>
</evidence>
<dbReference type="SMART" id="SM00487">
    <property type="entry name" value="DEXDc"/>
    <property type="match status" value="1"/>
</dbReference>
<feature type="domain" description="Helicase C-terminal" evidence="8">
    <location>
        <begin position="267"/>
        <end position="415"/>
    </location>
</feature>
<evidence type="ECO:0000256" key="6">
    <source>
        <dbReference type="SAM" id="MobiDB-lite"/>
    </source>
</evidence>
<organism evidence="9 10">
    <name type="scientific">Mycena maculata</name>
    <dbReference type="NCBI Taxonomy" id="230809"/>
    <lineage>
        <taxon>Eukaryota</taxon>
        <taxon>Fungi</taxon>
        <taxon>Dikarya</taxon>
        <taxon>Basidiomycota</taxon>
        <taxon>Agaricomycotina</taxon>
        <taxon>Agaricomycetes</taxon>
        <taxon>Agaricomycetidae</taxon>
        <taxon>Agaricales</taxon>
        <taxon>Marasmiineae</taxon>
        <taxon>Mycenaceae</taxon>
        <taxon>Mycena</taxon>
    </lineage>
</organism>
<dbReference type="InterPro" id="IPR001650">
    <property type="entry name" value="Helicase_C-like"/>
</dbReference>
<keyword evidence="2" id="KW-0547">Nucleotide-binding</keyword>
<dbReference type="GO" id="GO:0005737">
    <property type="term" value="C:cytoplasm"/>
    <property type="evidence" value="ECO:0007669"/>
    <property type="project" value="TreeGrafter"/>
</dbReference>
<proteinExistence type="inferred from homology"/>
<keyword evidence="9" id="KW-0378">Hydrolase</keyword>
<dbReference type="GO" id="GO:0003676">
    <property type="term" value="F:nucleic acid binding"/>
    <property type="evidence" value="ECO:0007669"/>
    <property type="project" value="InterPro"/>
</dbReference>
<evidence type="ECO:0000256" key="4">
    <source>
        <dbReference type="ARBA" id="ARBA00034617"/>
    </source>
</evidence>
<name>A0AAD7ILW4_9AGAR</name>
<dbReference type="AlphaFoldDB" id="A0AAD7ILW4"/>
<feature type="compositionally biased region" description="Polar residues" evidence="6">
    <location>
        <begin position="485"/>
        <end position="507"/>
    </location>
</feature>
<dbReference type="PROSITE" id="PS51194">
    <property type="entry name" value="HELICASE_CTER"/>
    <property type="match status" value="1"/>
</dbReference>
<comment type="catalytic activity">
    <reaction evidence="4">
        <text>Couples ATP hydrolysis with the unwinding of duplex DNA by translocating in the 3'-5' direction.</text>
        <dbReference type="EC" id="5.6.2.4"/>
    </reaction>
</comment>
<evidence type="ECO:0000259" key="7">
    <source>
        <dbReference type="PROSITE" id="PS51192"/>
    </source>
</evidence>
<comment type="caution">
    <text evidence="9">The sequence shown here is derived from an EMBL/GenBank/DDBJ whole genome shotgun (WGS) entry which is preliminary data.</text>
</comment>
<feature type="domain" description="Helicase ATP-binding" evidence="7">
    <location>
        <begin position="58"/>
        <end position="230"/>
    </location>
</feature>
<dbReference type="Pfam" id="PF00270">
    <property type="entry name" value="DEAD"/>
    <property type="match status" value="1"/>
</dbReference>
<dbReference type="GO" id="GO:0005524">
    <property type="term" value="F:ATP binding"/>
    <property type="evidence" value="ECO:0007669"/>
    <property type="project" value="UniProtKB-KW"/>
</dbReference>
<comment type="similarity">
    <text evidence="1">Belongs to the helicase family. RecQ subfamily.</text>
</comment>
<dbReference type="InterPro" id="IPR011545">
    <property type="entry name" value="DEAD/DEAH_box_helicase_dom"/>
</dbReference>
<sequence length="695" mass="77570">MEDAHVKRSTESQRLLREAREKARKKHGYDWQATRRDLARIFEEEYKKPPYDWQIDVAEALLLGLDAVVIAGTGAGKTIPFMMPVLLHRDKFVLVVSPLKVLQEDQASRFEAIGLAAAAVNGDTYSRAMQASLDGQKLNTVLTSPEMCLEHPEFRNWLRSEPTGKRILAVIVDEAHCSYQWGGDFRPHYALLDRLRVLLPVGTPVLATSATLNTEALKDICTGLNIDLDESFFLNLGNDRPNITPSIVQMKSSKDYDAIDEHLPDPSAVKTITDVPKSVVFTNAVKKTQVLCRHLRCLYPNLPRSSIDFLHAYRTAKAKRRVMKQFRKGKIKILVATEAAGMGADIPDIELIIQFGVPSSLAVWTQRAGRAGRFPGLQARAIMLVERSMFQRKKPRKGGTKGVEKETVPAPETAAPKVDLNDGLVWGKNVDPILREYISTKLCRRDVADKHFNNPPRRPPTGPCCDNCIRMAGDDSDNNSSSSSRPQTPAQTDSAPQSAHSTPSKHVNANGKRPMAKCSDGPSTRRGEHLQDARSALVSWRTRTFLNKYSFSPFTDTGILPDKILTTLASKRIRTLDEMAEKLPIPWMFAQRHGQEVIDLLKRIDQVRREGIAKAAEVKKAEKRKESEARKAAQQLEKDLAAAANPPRPRPTRKRALRARQPLATAPEHINVNPKQFIPALDADFTFAAHTFHTG</sequence>
<evidence type="ECO:0000313" key="10">
    <source>
        <dbReference type="Proteomes" id="UP001215280"/>
    </source>
</evidence>
<dbReference type="GO" id="GO:0016787">
    <property type="term" value="F:hydrolase activity"/>
    <property type="evidence" value="ECO:0007669"/>
    <property type="project" value="UniProtKB-KW"/>
</dbReference>
<accession>A0AAD7ILW4</accession>
<dbReference type="Pfam" id="PF00271">
    <property type="entry name" value="Helicase_C"/>
    <property type="match status" value="1"/>
</dbReference>
<dbReference type="PANTHER" id="PTHR13710:SF154">
    <property type="entry name" value="RECQ HELICASE, PUTATIVE (AFU_ORTHOLOGUE AFUA_6G14720)-RELATED"/>
    <property type="match status" value="1"/>
</dbReference>
<dbReference type="GO" id="GO:0000724">
    <property type="term" value="P:double-strand break repair via homologous recombination"/>
    <property type="evidence" value="ECO:0007669"/>
    <property type="project" value="TreeGrafter"/>
</dbReference>
<dbReference type="GO" id="GO:0009378">
    <property type="term" value="F:four-way junction helicase activity"/>
    <property type="evidence" value="ECO:0007669"/>
    <property type="project" value="TreeGrafter"/>
</dbReference>
<evidence type="ECO:0000256" key="3">
    <source>
        <dbReference type="ARBA" id="ARBA00022840"/>
    </source>
</evidence>
<dbReference type="InterPro" id="IPR014001">
    <property type="entry name" value="Helicase_ATP-bd"/>
</dbReference>
<dbReference type="SMART" id="SM00490">
    <property type="entry name" value="HELICc"/>
    <property type="match status" value="1"/>
</dbReference>
<dbReference type="GO" id="GO:0043138">
    <property type="term" value="F:3'-5' DNA helicase activity"/>
    <property type="evidence" value="ECO:0007669"/>
    <property type="project" value="UniProtKB-EC"/>
</dbReference>
<feature type="region of interest" description="Disordered" evidence="6">
    <location>
        <begin position="475"/>
        <end position="530"/>
    </location>
</feature>
<dbReference type="InterPro" id="IPR027417">
    <property type="entry name" value="P-loop_NTPase"/>
</dbReference>
<dbReference type="Proteomes" id="UP001215280">
    <property type="component" value="Unassembled WGS sequence"/>
</dbReference>
<dbReference type="SUPFAM" id="SSF52540">
    <property type="entry name" value="P-loop containing nucleoside triphosphate hydrolases"/>
    <property type="match status" value="1"/>
</dbReference>
<dbReference type="EMBL" id="JARJLG010000104">
    <property type="protein sequence ID" value="KAJ7745181.1"/>
    <property type="molecule type" value="Genomic_DNA"/>
</dbReference>
<feature type="region of interest" description="Disordered" evidence="6">
    <location>
        <begin position="621"/>
        <end position="668"/>
    </location>
</feature>
<dbReference type="EC" id="5.6.2.4" evidence="5"/>